<dbReference type="Proteomes" id="UP000277525">
    <property type="component" value="Segment"/>
</dbReference>
<dbReference type="KEGG" id="vg:80090702"/>
<accession>A0A3G2KAD4</accession>
<evidence type="ECO:0000313" key="1">
    <source>
        <dbReference type="EMBL" id="AYN55953.1"/>
    </source>
</evidence>
<reference evidence="1 2" key="1">
    <citation type="submission" date="2018-09" db="EMBL/GenBank/DDBJ databases">
        <authorList>
            <person name="Zack K."/>
            <person name="Stoner T.H."/>
            <person name="Garlena R.A."/>
            <person name="Russell D.A."/>
            <person name="Pope W.H."/>
            <person name="Jacobs-Sera D."/>
            <person name="Hatfull G.F."/>
        </authorList>
    </citation>
    <scope>NUCLEOTIDE SEQUENCE [LARGE SCALE GENOMIC DNA]</scope>
</reference>
<dbReference type="GeneID" id="80090702"/>
<evidence type="ECO:0000313" key="2">
    <source>
        <dbReference type="Proteomes" id="UP000277525"/>
    </source>
</evidence>
<keyword evidence="2" id="KW-1185">Reference proteome</keyword>
<organism evidence="1 2">
    <name type="scientific">Arthrobacter phage Noely</name>
    <dbReference type="NCBI Taxonomy" id="2419964"/>
    <lineage>
        <taxon>Viruses</taxon>
        <taxon>Duplodnaviria</taxon>
        <taxon>Heunggongvirae</taxon>
        <taxon>Uroviricota</taxon>
        <taxon>Caudoviricetes</taxon>
        <taxon>Feeclasvirinae</taxon>
        <taxon>Noelyvirus</taxon>
        <taxon>Noelyvirus noely</taxon>
    </lineage>
</organism>
<gene>
    <name evidence="1" type="primary">12</name>
    <name evidence="1" type="ORF">PBI_NOELY_12</name>
</gene>
<name>A0A3G2KAD4_9CAUD</name>
<proteinExistence type="predicted"/>
<dbReference type="EMBL" id="MH834622">
    <property type="protein sequence ID" value="AYN55953.1"/>
    <property type="molecule type" value="Genomic_DNA"/>
</dbReference>
<protein>
    <submittedName>
        <fullName evidence="1">Minor tail protein</fullName>
    </submittedName>
</protein>
<sequence>MASTTAGRYQERALDIVKQSHRQGASAEVTMTVPAPEVLAVVLRDPVVEFAEDWSPYVQLTADGVAPTDVAELAKVDPRVRTLVEIKAGYVYDDGTEDVQRLALALLRTRKAVLPDGNMPLAADGAERLAQEVKWLPATVTRAFPGVLEAMKFMVNYAQGDTSATWASTIGAGYRPDLVTSLVLEQGKELWKPMADLALSAGLRLWVDEDGTWNLAPKTTVAGVTAAFLKQGPNTTVKRVEDVLDRGDWYNAAALTYTWKDSQGVEKTVVGTYAPTPAAGMDAGAGCKTYADDRPGPITQYQANENARLTVANLSSRGASYVVESVAMYWLRPGMTVQVDLANGTTARHIVRRVKFQVADGTMTVTTREPSNTDGN</sequence>
<dbReference type="RefSeq" id="YP_010761460.1">
    <property type="nucleotide sequence ID" value="NC_073595.1"/>
</dbReference>